<dbReference type="Proteomes" id="UP000193144">
    <property type="component" value="Unassembled WGS sequence"/>
</dbReference>
<dbReference type="Gene3D" id="3.40.50.300">
    <property type="entry name" value="P-loop containing nucleotide triphosphate hydrolases"/>
    <property type="match status" value="1"/>
</dbReference>
<dbReference type="EMBL" id="MCFA01000122">
    <property type="protein sequence ID" value="ORY05828.1"/>
    <property type="molecule type" value="Genomic_DNA"/>
</dbReference>
<accession>A0A1Y1Z6C6</accession>
<proteinExistence type="predicted"/>
<dbReference type="AlphaFoldDB" id="A0A1Y1Z6C6"/>
<organism evidence="3 4">
    <name type="scientific">Clohesyomyces aquaticus</name>
    <dbReference type="NCBI Taxonomy" id="1231657"/>
    <lineage>
        <taxon>Eukaryota</taxon>
        <taxon>Fungi</taxon>
        <taxon>Dikarya</taxon>
        <taxon>Ascomycota</taxon>
        <taxon>Pezizomycotina</taxon>
        <taxon>Dothideomycetes</taxon>
        <taxon>Pleosporomycetidae</taxon>
        <taxon>Pleosporales</taxon>
        <taxon>Lindgomycetaceae</taxon>
        <taxon>Clohesyomyces</taxon>
    </lineage>
</organism>
<dbReference type="PANTHER" id="PTHR10039">
    <property type="entry name" value="AMELOGENIN"/>
    <property type="match status" value="1"/>
</dbReference>
<gene>
    <name evidence="3" type="ORF">BCR34DRAFT_42856</name>
</gene>
<sequence>MLWLKGIPGSGKSVLAAKLVDELAKSQPKAPVLFFFFRQIIDANHGPVALLRDWLDQILVYSPPLQKKHKEFLEFKRPLEPMSMDDLCRDLRLAVASISGRVYCIADALVEMDQGNDGFLEALVALGNGNQERSKSS</sequence>
<dbReference type="Pfam" id="PF24883">
    <property type="entry name" value="NPHP3_N"/>
    <property type="match status" value="1"/>
</dbReference>
<dbReference type="InterPro" id="IPR056884">
    <property type="entry name" value="NPHP3-like_N"/>
</dbReference>
<evidence type="ECO:0000259" key="2">
    <source>
        <dbReference type="Pfam" id="PF24883"/>
    </source>
</evidence>
<evidence type="ECO:0000313" key="4">
    <source>
        <dbReference type="Proteomes" id="UP000193144"/>
    </source>
</evidence>
<evidence type="ECO:0000256" key="1">
    <source>
        <dbReference type="ARBA" id="ARBA00022737"/>
    </source>
</evidence>
<feature type="domain" description="Nephrocystin 3-like N-terminal" evidence="2">
    <location>
        <begin position="1"/>
        <end position="127"/>
    </location>
</feature>
<keyword evidence="4" id="KW-1185">Reference proteome</keyword>
<dbReference type="OrthoDB" id="21416at2759"/>
<dbReference type="SUPFAM" id="SSF52540">
    <property type="entry name" value="P-loop containing nucleoside triphosphate hydrolases"/>
    <property type="match status" value="1"/>
</dbReference>
<dbReference type="STRING" id="1231657.A0A1Y1Z6C6"/>
<dbReference type="InterPro" id="IPR027417">
    <property type="entry name" value="P-loop_NTPase"/>
</dbReference>
<protein>
    <recommendedName>
        <fullName evidence="2">Nephrocystin 3-like N-terminal domain-containing protein</fullName>
    </recommendedName>
</protein>
<reference evidence="3 4" key="1">
    <citation type="submission" date="2016-07" db="EMBL/GenBank/DDBJ databases">
        <title>Pervasive Adenine N6-methylation of Active Genes in Fungi.</title>
        <authorList>
            <consortium name="DOE Joint Genome Institute"/>
            <person name="Mondo S.J."/>
            <person name="Dannebaum R.O."/>
            <person name="Kuo R.C."/>
            <person name="Labutti K."/>
            <person name="Haridas S."/>
            <person name="Kuo A."/>
            <person name="Salamov A."/>
            <person name="Ahrendt S.R."/>
            <person name="Lipzen A."/>
            <person name="Sullivan W."/>
            <person name="Andreopoulos W.B."/>
            <person name="Clum A."/>
            <person name="Lindquist E."/>
            <person name="Daum C."/>
            <person name="Ramamoorthy G.K."/>
            <person name="Gryganskyi A."/>
            <person name="Culley D."/>
            <person name="Magnuson J.K."/>
            <person name="James T.Y."/>
            <person name="O'Malley M.A."/>
            <person name="Stajich J.E."/>
            <person name="Spatafora J.W."/>
            <person name="Visel A."/>
            <person name="Grigoriev I.V."/>
        </authorList>
    </citation>
    <scope>NUCLEOTIDE SEQUENCE [LARGE SCALE GENOMIC DNA]</scope>
    <source>
        <strain evidence="3 4">CBS 115471</strain>
    </source>
</reference>
<comment type="caution">
    <text evidence="3">The sequence shown here is derived from an EMBL/GenBank/DDBJ whole genome shotgun (WGS) entry which is preliminary data.</text>
</comment>
<keyword evidence="1" id="KW-0677">Repeat</keyword>
<name>A0A1Y1Z6C6_9PLEO</name>
<evidence type="ECO:0000313" key="3">
    <source>
        <dbReference type="EMBL" id="ORY05828.1"/>
    </source>
</evidence>